<dbReference type="Proteomes" id="UP001307889">
    <property type="component" value="Chromosome 10"/>
</dbReference>
<feature type="compositionally biased region" description="Polar residues" evidence="2">
    <location>
        <begin position="125"/>
        <end position="140"/>
    </location>
</feature>
<keyword evidence="1" id="KW-0863">Zinc-finger</keyword>
<feature type="domain" description="C2H2-type" evidence="3">
    <location>
        <begin position="202"/>
        <end position="220"/>
    </location>
</feature>
<feature type="compositionally biased region" description="Polar residues" evidence="2">
    <location>
        <begin position="8"/>
        <end position="33"/>
    </location>
</feature>
<feature type="region of interest" description="Disordered" evidence="2">
    <location>
        <begin position="113"/>
        <end position="141"/>
    </location>
</feature>
<feature type="region of interest" description="Disordered" evidence="2">
    <location>
        <begin position="163"/>
        <end position="187"/>
    </location>
</feature>
<dbReference type="EMBL" id="AP028918">
    <property type="protein sequence ID" value="BES99505.1"/>
    <property type="molecule type" value="Genomic_DNA"/>
</dbReference>
<dbReference type="PROSITE" id="PS50157">
    <property type="entry name" value="ZINC_FINGER_C2H2_2"/>
    <property type="match status" value="1"/>
</dbReference>
<evidence type="ECO:0000313" key="4">
    <source>
        <dbReference type="EMBL" id="BES99505.1"/>
    </source>
</evidence>
<dbReference type="Gene3D" id="3.30.160.60">
    <property type="entry name" value="Classic Zinc Finger"/>
    <property type="match status" value="1"/>
</dbReference>
<dbReference type="InterPro" id="IPR036236">
    <property type="entry name" value="Znf_C2H2_sf"/>
</dbReference>
<evidence type="ECO:0000313" key="5">
    <source>
        <dbReference type="Proteomes" id="UP001307889"/>
    </source>
</evidence>
<sequence length="295" mass="32393">MRRHTGDKSSGSTGPVAQSDQPPAIANLNTTPPQGVVGIIPYPYYLLIMPNSTNQEVSGWLIFQRRVNDLETQGVDRQANATQSCTPPSGDCGTMVPHDVEVLPYSIKQEECDGPRIVDDPETQGHGSQPGETYRSSTVPNDVDIQLDLIRQEEDECGGPMEAVDSGCNQQDADTERPHSGSNVNISEGSFAKSDLMSEKPFRCLECGKGFPKGSRLKEHVLTGRQMRLRVVPLPPVAVALWCHMMSKFCLTLSSKRSAMGQESSTIQKPKVTARSQVRLIEVLLFQMMSIFSRT</sequence>
<evidence type="ECO:0000256" key="2">
    <source>
        <dbReference type="SAM" id="MobiDB-lite"/>
    </source>
</evidence>
<feature type="region of interest" description="Disordered" evidence="2">
    <location>
        <begin position="1"/>
        <end position="33"/>
    </location>
</feature>
<reference evidence="4 5" key="1">
    <citation type="submission" date="2023-09" db="EMBL/GenBank/DDBJ databases">
        <title>Nesidiocoris tenuis whole genome shotgun sequence.</title>
        <authorList>
            <person name="Shibata T."/>
            <person name="Shimoda M."/>
            <person name="Kobayashi T."/>
            <person name="Uehara T."/>
        </authorList>
    </citation>
    <scope>NUCLEOTIDE SEQUENCE [LARGE SCALE GENOMIC DNA]</scope>
    <source>
        <strain evidence="4 5">Japan</strain>
    </source>
</reference>
<dbReference type="SUPFAM" id="SSF57667">
    <property type="entry name" value="beta-beta-alpha zinc fingers"/>
    <property type="match status" value="1"/>
</dbReference>
<protein>
    <recommendedName>
        <fullName evidence="3">C2H2-type domain-containing protein</fullName>
    </recommendedName>
</protein>
<dbReference type="InterPro" id="IPR013087">
    <property type="entry name" value="Znf_C2H2_type"/>
</dbReference>
<name>A0ABN7B521_9HEMI</name>
<proteinExistence type="predicted"/>
<accession>A0ABN7B521</accession>
<gene>
    <name evidence="4" type="ORF">NTJ_12322</name>
</gene>
<keyword evidence="1" id="KW-0862">Zinc</keyword>
<keyword evidence="1" id="KW-0479">Metal-binding</keyword>
<evidence type="ECO:0000256" key="1">
    <source>
        <dbReference type="PROSITE-ProRule" id="PRU00042"/>
    </source>
</evidence>
<keyword evidence="5" id="KW-1185">Reference proteome</keyword>
<evidence type="ECO:0000259" key="3">
    <source>
        <dbReference type="PROSITE" id="PS50157"/>
    </source>
</evidence>
<organism evidence="4 5">
    <name type="scientific">Nesidiocoris tenuis</name>
    <dbReference type="NCBI Taxonomy" id="355587"/>
    <lineage>
        <taxon>Eukaryota</taxon>
        <taxon>Metazoa</taxon>
        <taxon>Ecdysozoa</taxon>
        <taxon>Arthropoda</taxon>
        <taxon>Hexapoda</taxon>
        <taxon>Insecta</taxon>
        <taxon>Pterygota</taxon>
        <taxon>Neoptera</taxon>
        <taxon>Paraneoptera</taxon>
        <taxon>Hemiptera</taxon>
        <taxon>Heteroptera</taxon>
        <taxon>Panheteroptera</taxon>
        <taxon>Cimicomorpha</taxon>
        <taxon>Miridae</taxon>
        <taxon>Dicyphina</taxon>
        <taxon>Nesidiocoris</taxon>
    </lineage>
</organism>